<keyword evidence="3" id="KW-0863">Zinc-finger</keyword>
<accession>A0A8T1U6Y1</accession>
<keyword evidence="1" id="KW-0645">Protease</keyword>
<dbReference type="InterPro" id="IPR007527">
    <property type="entry name" value="Znf_SWIM"/>
</dbReference>
<dbReference type="GO" id="GO:0008234">
    <property type="term" value="F:cysteine-type peptidase activity"/>
    <property type="evidence" value="ECO:0007669"/>
    <property type="project" value="InterPro"/>
</dbReference>
<evidence type="ECO:0000256" key="1">
    <source>
        <dbReference type="ARBA" id="ARBA00022670"/>
    </source>
</evidence>
<dbReference type="OrthoDB" id="1939479at2759"/>
<feature type="domain" description="Ubiquitin-like protease family profile" evidence="5">
    <location>
        <begin position="408"/>
        <end position="560"/>
    </location>
</feature>
<evidence type="ECO:0000259" key="6">
    <source>
        <dbReference type="PROSITE" id="PS50966"/>
    </source>
</evidence>
<evidence type="ECO:0000259" key="5">
    <source>
        <dbReference type="PROSITE" id="PS50600"/>
    </source>
</evidence>
<proteinExistence type="predicted"/>
<name>A0A8T1U6Y1_9STRA</name>
<dbReference type="InterPro" id="IPR003653">
    <property type="entry name" value="Peptidase_C48_C"/>
</dbReference>
<dbReference type="PROSITE" id="PS50966">
    <property type="entry name" value="ZF_SWIM"/>
    <property type="match status" value="1"/>
</dbReference>
<keyword evidence="2" id="KW-0378">Hydrolase</keyword>
<protein>
    <recommendedName>
        <fullName evidence="9">Ubiquitin-like protease family profile domain-containing protein</fullName>
    </recommendedName>
</protein>
<evidence type="ECO:0008006" key="9">
    <source>
        <dbReference type="Google" id="ProtNLM"/>
    </source>
</evidence>
<dbReference type="Pfam" id="PF02902">
    <property type="entry name" value="Peptidase_C48"/>
    <property type="match status" value="1"/>
</dbReference>
<evidence type="ECO:0000313" key="7">
    <source>
        <dbReference type="EMBL" id="KAG6956771.1"/>
    </source>
</evidence>
<organism evidence="7 8">
    <name type="scientific">Phytophthora cactorum</name>
    <dbReference type="NCBI Taxonomy" id="29920"/>
    <lineage>
        <taxon>Eukaryota</taxon>
        <taxon>Sar</taxon>
        <taxon>Stramenopiles</taxon>
        <taxon>Oomycota</taxon>
        <taxon>Peronosporomycetes</taxon>
        <taxon>Peronosporales</taxon>
        <taxon>Peronosporaceae</taxon>
        <taxon>Phytophthora</taxon>
    </lineage>
</organism>
<dbReference type="Proteomes" id="UP000688947">
    <property type="component" value="Unassembled WGS sequence"/>
</dbReference>
<gene>
    <name evidence="7" type="ORF">JG687_00010399</name>
</gene>
<dbReference type="VEuPathDB" id="FungiDB:PC110_g16431"/>
<sequence>MVTVRRVDHENLLRKESWECDCEFAKIMKFPCRHAMMYKKSIGSPWYDQSRLSTQDLSEVAKPFVAKIFEQPTASAVMQTEQQKYRRAQQAFSRISGEISQFSDDAFDSAMSQFGEWWHNLRQGQTVIPPPHSSGGRGHHDHSKEGGSTGVVVVPVVEVRVVSVSVVQSGVNDDSDEVPPSQQAGVQTLLQTLPEHAPIYVTFNGRVVPVGRPRPNRKKMRAKAKSNLKEYNQGMNLRGMLRERDVCEVAAALKEIDPCLREASSFLATFQVLGKTTGKHLIWCLDTEFVSDNVWYRLPEPTIDRALEFLRERLPGEQAEIHLDSDGEIGDSDGYMVAIETIGTYTREQLKSMKWLWNLQATCRRGVALCTWFNTEVKRLVNEPGPVAGAFDKILNAWPDKTISSFGFDITMSDIFCMRGSTWLNDDAMCASSVLLQHYKNNSTVTMPPLKQQSRKIPAKLQPLLPEKKLLEICAGVAVCPFVLVPINFDGAHWGCLVIDGRSKMIQLHDSMNSNKNVMRLKAITTEIGSALQDTYEVIQVDEPLQKDGDSCGVLVCLHM</sequence>
<evidence type="ECO:0000256" key="4">
    <source>
        <dbReference type="SAM" id="MobiDB-lite"/>
    </source>
</evidence>
<feature type="region of interest" description="Disordered" evidence="4">
    <location>
        <begin position="127"/>
        <end position="148"/>
    </location>
</feature>
<evidence type="ECO:0000313" key="8">
    <source>
        <dbReference type="Proteomes" id="UP000688947"/>
    </source>
</evidence>
<dbReference type="Pfam" id="PF04434">
    <property type="entry name" value="SWIM"/>
    <property type="match status" value="1"/>
</dbReference>
<keyword evidence="3" id="KW-0479">Metal-binding</keyword>
<dbReference type="GO" id="GO:0006508">
    <property type="term" value="P:proteolysis"/>
    <property type="evidence" value="ECO:0007669"/>
    <property type="project" value="UniProtKB-KW"/>
</dbReference>
<dbReference type="VEuPathDB" id="FungiDB:PC110_g12550"/>
<keyword evidence="3" id="KW-0862">Zinc</keyword>
<dbReference type="GO" id="GO:0008270">
    <property type="term" value="F:zinc ion binding"/>
    <property type="evidence" value="ECO:0007669"/>
    <property type="project" value="UniProtKB-KW"/>
</dbReference>
<reference evidence="7" key="1">
    <citation type="submission" date="2021-01" db="EMBL/GenBank/DDBJ databases">
        <title>Phytophthora aleatoria, a newly-described species from Pinus radiata is distinct from Phytophthora cactorum isolates based on comparative genomics.</title>
        <authorList>
            <person name="Mcdougal R."/>
            <person name="Panda P."/>
            <person name="Williams N."/>
            <person name="Studholme D.J."/>
        </authorList>
    </citation>
    <scope>NUCLEOTIDE SEQUENCE</scope>
    <source>
        <strain evidence="7">NZFS 3830</strain>
    </source>
</reference>
<comment type="caution">
    <text evidence="7">The sequence shown here is derived from an EMBL/GenBank/DDBJ whole genome shotgun (WGS) entry which is preliminary data.</text>
</comment>
<dbReference type="PROSITE" id="PS50600">
    <property type="entry name" value="ULP_PROTEASE"/>
    <property type="match status" value="1"/>
</dbReference>
<evidence type="ECO:0000256" key="3">
    <source>
        <dbReference type="PROSITE-ProRule" id="PRU00325"/>
    </source>
</evidence>
<dbReference type="AlphaFoldDB" id="A0A8T1U6Y1"/>
<evidence type="ECO:0000256" key="2">
    <source>
        <dbReference type="ARBA" id="ARBA00022801"/>
    </source>
</evidence>
<dbReference type="EMBL" id="JAENGZ010000587">
    <property type="protein sequence ID" value="KAG6956771.1"/>
    <property type="molecule type" value="Genomic_DNA"/>
</dbReference>
<feature type="domain" description="SWIM-type" evidence="6">
    <location>
        <begin position="5"/>
        <end position="43"/>
    </location>
</feature>